<evidence type="ECO:0000313" key="2">
    <source>
        <dbReference type="EMBL" id="GFA31054.1"/>
    </source>
</evidence>
<protein>
    <recommendedName>
        <fullName evidence="3">Reverse transcriptase domain-containing protein</fullName>
    </recommendedName>
</protein>
<comment type="caution">
    <text evidence="2">The sequence shown here is derived from an EMBL/GenBank/DDBJ whole genome shotgun (WGS) entry which is preliminary data.</text>
</comment>
<dbReference type="EMBL" id="BKCJ010402423">
    <property type="protein sequence ID" value="GFA31054.1"/>
    <property type="molecule type" value="Genomic_DNA"/>
</dbReference>
<feature type="region of interest" description="Disordered" evidence="1">
    <location>
        <begin position="187"/>
        <end position="212"/>
    </location>
</feature>
<dbReference type="AlphaFoldDB" id="A0A699JDY7"/>
<feature type="non-terminal residue" evidence="2">
    <location>
        <position position="304"/>
    </location>
</feature>
<organism evidence="2">
    <name type="scientific">Tanacetum cinerariifolium</name>
    <name type="common">Dalmatian daisy</name>
    <name type="synonym">Chrysanthemum cinerariifolium</name>
    <dbReference type="NCBI Taxonomy" id="118510"/>
    <lineage>
        <taxon>Eukaryota</taxon>
        <taxon>Viridiplantae</taxon>
        <taxon>Streptophyta</taxon>
        <taxon>Embryophyta</taxon>
        <taxon>Tracheophyta</taxon>
        <taxon>Spermatophyta</taxon>
        <taxon>Magnoliopsida</taxon>
        <taxon>eudicotyledons</taxon>
        <taxon>Gunneridae</taxon>
        <taxon>Pentapetalae</taxon>
        <taxon>asterids</taxon>
        <taxon>campanulids</taxon>
        <taxon>Asterales</taxon>
        <taxon>Asteraceae</taxon>
        <taxon>Asteroideae</taxon>
        <taxon>Anthemideae</taxon>
        <taxon>Anthemidinae</taxon>
        <taxon>Tanacetum</taxon>
    </lineage>
</organism>
<reference evidence="2" key="1">
    <citation type="journal article" date="2019" name="Sci. Rep.">
        <title>Draft genome of Tanacetum cinerariifolium, the natural source of mosquito coil.</title>
        <authorList>
            <person name="Yamashiro T."/>
            <person name="Shiraishi A."/>
            <person name="Satake H."/>
            <person name="Nakayama K."/>
        </authorList>
    </citation>
    <scope>NUCLEOTIDE SEQUENCE</scope>
</reference>
<proteinExistence type="predicted"/>
<gene>
    <name evidence="2" type="ORF">Tci_603026</name>
</gene>
<sequence>MFSHGWGKEKEMYTHVSASKKLKKNGTLLTVQAASRTLESKSCTTQKMIAVRGTLEVQKAQVPKRTRMPINVKMYDGTRDPDDHLKIFQAAEKIKRELLAAKEIHKRSCRNPPHQAEGRRVNGSFHEKIQGGKYACQRSTRMHEDIDIHAWNHQSESNQKLNDNIPKSMDEMMSVTTVFLRREVAAVNQSKKKAPPTWKHHESGHRPNFDKRLNFKNQHKSSRRQDRFIPLTKTPKEILTMDTVKFKAPPPMTGPTENHKKNKLCEFHEDKGDDFGQETLIVIEAEVEGYLIHHMYVDGGSASK</sequence>
<name>A0A699JDY7_TANCI</name>
<feature type="compositionally biased region" description="Basic and acidic residues" evidence="1">
    <location>
        <begin position="199"/>
        <end position="212"/>
    </location>
</feature>
<accession>A0A699JDY7</accession>
<evidence type="ECO:0008006" key="3">
    <source>
        <dbReference type="Google" id="ProtNLM"/>
    </source>
</evidence>
<evidence type="ECO:0000256" key="1">
    <source>
        <dbReference type="SAM" id="MobiDB-lite"/>
    </source>
</evidence>